<dbReference type="EMBL" id="CAXLJM020000004">
    <property type="protein sequence ID" value="CAL8070526.1"/>
    <property type="molecule type" value="Genomic_DNA"/>
</dbReference>
<reference evidence="2 3" key="1">
    <citation type="submission" date="2024-08" db="EMBL/GenBank/DDBJ databases">
        <authorList>
            <person name="Cucini C."/>
            <person name="Frati F."/>
        </authorList>
    </citation>
    <scope>NUCLEOTIDE SEQUENCE [LARGE SCALE GENOMIC DNA]</scope>
</reference>
<evidence type="ECO:0000313" key="3">
    <source>
        <dbReference type="Proteomes" id="UP001642540"/>
    </source>
</evidence>
<evidence type="ECO:0000256" key="1">
    <source>
        <dbReference type="SAM" id="MobiDB-lite"/>
    </source>
</evidence>
<protein>
    <submittedName>
        <fullName evidence="2">Uncharacterized protein</fullName>
    </submittedName>
</protein>
<evidence type="ECO:0000313" key="2">
    <source>
        <dbReference type="EMBL" id="CAL8070526.1"/>
    </source>
</evidence>
<accession>A0ABP1PNB3</accession>
<gene>
    <name evidence="2" type="ORF">ODALV1_LOCUS1284</name>
</gene>
<comment type="caution">
    <text evidence="2">The sequence shown here is derived from an EMBL/GenBank/DDBJ whole genome shotgun (WGS) entry which is preliminary data.</text>
</comment>
<feature type="compositionally biased region" description="Low complexity" evidence="1">
    <location>
        <begin position="20"/>
        <end position="37"/>
    </location>
</feature>
<keyword evidence="3" id="KW-1185">Reference proteome</keyword>
<organism evidence="2 3">
    <name type="scientific">Orchesella dallaii</name>
    <dbReference type="NCBI Taxonomy" id="48710"/>
    <lineage>
        <taxon>Eukaryota</taxon>
        <taxon>Metazoa</taxon>
        <taxon>Ecdysozoa</taxon>
        <taxon>Arthropoda</taxon>
        <taxon>Hexapoda</taxon>
        <taxon>Collembola</taxon>
        <taxon>Entomobryomorpha</taxon>
        <taxon>Entomobryoidea</taxon>
        <taxon>Orchesellidae</taxon>
        <taxon>Orchesellinae</taxon>
        <taxon>Orchesella</taxon>
    </lineage>
</organism>
<proteinExistence type="predicted"/>
<dbReference type="Proteomes" id="UP001642540">
    <property type="component" value="Unassembled WGS sequence"/>
</dbReference>
<name>A0ABP1PNB3_9HEXA</name>
<feature type="region of interest" description="Disordered" evidence="1">
    <location>
        <begin position="1"/>
        <end position="77"/>
    </location>
</feature>
<sequence length="301" mass="31850">MSDQINSSTDTTAAGGGGAVKKTTGSNKNKASASVKSGRALPKGKPIKLGSASGGSNLLPSKKIVPGPSTSAKANAGGGAIPKAGGLSAALRPPNNAERLSNSYESYLQSLLMDLIAQKSEELKHMVFSDKLATKCCGSASSAYRFNKVYANKMAISVFKHLMAVGKLAAPLETLMDFTGDEALAQIQNILSSKFDRIMIVGGKLNKPLFEDIEVATISDSLKAGIKNDCDEESVLKFAALFNEVLQKLELKLQISERNNQKTGGRNRTLLESCTATIMNSHAVALQLNQSEKNEANNEVK</sequence>